<keyword evidence="8" id="KW-1185">Reference proteome</keyword>
<evidence type="ECO:0008006" key="11">
    <source>
        <dbReference type="Google" id="ProtNLM"/>
    </source>
</evidence>
<dbReference type="Proteomes" id="UP000286186">
    <property type="component" value="Unassembled WGS sequence"/>
</dbReference>
<comment type="caution">
    <text evidence="1">The sequence shown here is derived from an EMBL/GenBank/DDBJ whole genome shotgun (WGS) entry which is preliminary data.</text>
</comment>
<evidence type="ECO:0000313" key="7">
    <source>
        <dbReference type="Proteomes" id="UP000284598"/>
    </source>
</evidence>
<name>A0A413RDG1_9FIRM</name>
<dbReference type="AlphaFoldDB" id="A0A413RDG1"/>
<evidence type="ECO:0000313" key="1">
    <source>
        <dbReference type="EMBL" id="RHA20867.1"/>
    </source>
</evidence>
<dbReference type="EMBL" id="QRHR01000009">
    <property type="protein sequence ID" value="RHF88052.1"/>
    <property type="molecule type" value="Genomic_DNA"/>
</dbReference>
<gene>
    <name evidence="5" type="ORF">DW018_06890</name>
    <name evidence="4" type="ORF">DW652_09560</name>
    <name evidence="3" type="ORF">DW918_01945</name>
    <name evidence="2" type="ORF">DW929_11135</name>
    <name evidence="1" type="ORF">DW944_01475</name>
</gene>
<reference evidence="6 7" key="1">
    <citation type="submission" date="2018-08" db="EMBL/GenBank/DDBJ databases">
        <title>A genome reference for cultivated species of the human gut microbiota.</title>
        <authorList>
            <person name="Zou Y."/>
            <person name="Xue W."/>
            <person name="Luo G."/>
        </authorList>
    </citation>
    <scope>NUCLEOTIDE SEQUENCE [LARGE SCALE GENOMIC DNA]</scope>
    <source>
        <strain evidence="5 6">AF37-4</strain>
        <strain evidence="4 10">AM23-22</strain>
        <strain evidence="3 9">AM42-30</strain>
        <strain evidence="2 7">AM43-2</strain>
        <strain evidence="1 8">AM44-11BH</strain>
    </source>
</reference>
<dbReference type="Proteomes" id="UP000283314">
    <property type="component" value="Unassembled WGS sequence"/>
</dbReference>
<dbReference type="Proteomes" id="UP000284598">
    <property type="component" value="Unassembled WGS sequence"/>
</dbReference>
<organism evidence="1 8">
    <name type="scientific">Eubacterium ventriosum</name>
    <dbReference type="NCBI Taxonomy" id="39496"/>
    <lineage>
        <taxon>Bacteria</taxon>
        <taxon>Bacillati</taxon>
        <taxon>Bacillota</taxon>
        <taxon>Clostridia</taxon>
        <taxon>Eubacteriales</taxon>
        <taxon>Eubacteriaceae</taxon>
        <taxon>Eubacterium</taxon>
    </lineage>
</organism>
<protein>
    <recommendedName>
        <fullName evidence="11">Sce7726 family protein</fullName>
    </recommendedName>
</protein>
<evidence type="ECO:0000313" key="8">
    <source>
        <dbReference type="Proteomes" id="UP000284779"/>
    </source>
</evidence>
<dbReference type="NCBIfam" id="NF033832">
    <property type="entry name" value="sce7726_fam"/>
    <property type="match status" value="1"/>
</dbReference>
<evidence type="ECO:0000313" key="6">
    <source>
        <dbReference type="Proteomes" id="UP000283314"/>
    </source>
</evidence>
<dbReference type="EMBL" id="QSFV01000003">
    <property type="protein sequence ID" value="RHA81719.1"/>
    <property type="molecule type" value="Genomic_DNA"/>
</dbReference>
<dbReference type="RefSeq" id="WP_117969344.1">
    <property type="nucleotide sequence ID" value="NZ_CABJDQ010000005.1"/>
</dbReference>
<accession>A0A413RDG1</accession>
<sequence length="200" mass="24023">MLKDQDIREPLFDFFDEKFGKVRIIEEKQIAKSRADVMLVLEEKLIGVEIKSDADTYARLARQVKDYNKFFDYNYVVVGSSHSKHIEEHVPEYWGIIEAISKEESVEFNVLREPEINKRAQRTYKMKRKLSILWRPELSHIQEINGMPKYKQRSKDFVITKIMEKVPWDLLHRQISEELFQRDYNTISEAIKEWRSSNKH</sequence>
<dbReference type="Proteomes" id="UP000284779">
    <property type="component" value="Unassembled WGS sequence"/>
</dbReference>
<evidence type="ECO:0000313" key="5">
    <source>
        <dbReference type="EMBL" id="RHL45071.1"/>
    </source>
</evidence>
<evidence type="ECO:0000313" key="10">
    <source>
        <dbReference type="Proteomes" id="UP000286186"/>
    </source>
</evidence>
<dbReference type="InterPro" id="IPR047729">
    <property type="entry name" value="Sce7726-like"/>
</dbReference>
<dbReference type="Proteomes" id="UP000285740">
    <property type="component" value="Unassembled WGS sequence"/>
</dbReference>
<dbReference type="EMBL" id="QROT01000005">
    <property type="protein sequence ID" value="RHL45071.1"/>
    <property type="molecule type" value="Genomic_DNA"/>
</dbReference>
<dbReference type="EMBL" id="QSFD01000001">
    <property type="protein sequence ID" value="RHA20867.1"/>
    <property type="molecule type" value="Genomic_DNA"/>
</dbReference>
<dbReference type="EMBL" id="QSFO01000015">
    <property type="protein sequence ID" value="RHA52448.1"/>
    <property type="molecule type" value="Genomic_DNA"/>
</dbReference>
<dbReference type="GeneID" id="66466962"/>
<evidence type="ECO:0000313" key="9">
    <source>
        <dbReference type="Proteomes" id="UP000285740"/>
    </source>
</evidence>
<evidence type="ECO:0000313" key="4">
    <source>
        <dbReference type="EMBL" id="RHF88052.1"/>
    </source>
</evidence>
<evidence type="ECO:0000313" key="3">
    <source>
        <dbReference type="EMBL" id="RHA81719.1"/>
    </source>
</evidence>
<proteinExistence type="predicted"/>
<evidence type="ECO:0000313" key="2">
    <source>
        <dbReference type="EMBL" id="RHA52448.1"/>
    </source>
</evidence>